<comment type="caution">
    <text evidence="1">The sequence shown here is derived from an EMBL/GenBank/DDBJ whole genome shotgun (WGS) entry which is preliminary data.</text>
</comment>
<reference evidence="1 2" key="1">
    <citation type="submission" date="2023-12" db="EMBL/GenBank/DDBJ databases">
        <title>Sinomonas terricola sp. nov, isolated from litchi orchard soil in Guangdong, PR China.</title>
        <authorList>
            <person name="Jiaxin W."/>
            <person name="Yang Z."/>
            <person name="Honghui Z."/>
        </authorList>
    </citation>
    <scope>NUCLEOTIDE SEQUENCE [LARGE SCALE GENOMIC DNA]</scope>
    <source>
        <strain evidence="1 2">JGH33</strain>
    </source>
</reference>
<name>A0ABU5T418_9MICC</name>
<dbReference type="InterPro" id="IPR019587">
    <property type="entry name" value="Polyketide_cyclase/dehydratase"/>
</dbReference>
<dbReference type="Proteomes" id="UP001304769">
    <property type="component" value="Unassembled WGS sequence"/>
</dbReference>
<dbReference type="RefSeq" id="WP_323277637.1">
    <property type="nucleotide sequence ID" value="NZ_JAYGGQ010000001.1"/>
</dbReference>
<dbReference type="CDD" id="cd07812">
    <property type="entry name" value="SRPBCC"/>
    <property type="match status" value="1"/>
</dbReference>
<dbReference type="SUPFAM" id="SSF55961">
    <property type="entry name" value="Bet v1-like"/>
    <property type="match status" value="1"/>
</dbReference>
<organism evidence="1 2">
    <name type="scientific">Sinomonas terricola</name>
    <dbReference type="NCBI Taxonomy" id="3110330"/>
    <lineage>
        <taxon>Bacteria</taxon>
        <taxon>Bacillati</taxon>
        <taxon>Actinomycetota</taxon>
        <taxon>Actinomycetes</taxon>
        <taxon>Micrococcales</taxon>
        <taxon>Micrococcaceae</taxon>
        <taxon>Sinomonas</taxon>
    </lineage>
</organism>
<evidence type="ECO:0000313" key="2">
    <source>
        <dbReference type="Proteomes" id="UP001304769"/>
    </source>
</evidence>
<accession>A0ABU5T418</accession>
<gene>
    <name evidence="1" type="ORF">SPF06_04070</name>
</gene>
<proteinExistence type="predicted"/>
<dbReference type="EMBL" id="JAYGGQ010000001">
    <property type="protein sequence ID" value="MEA5453891.1"/>
    <property type="molecule type" value="Genomic_DNA"/>
</dbReference>
<sequence>MPTSTSTVTVETNASAEEVIAALCDVRGWGSWLPHSPVYRGTSGAVPRAAAVGDTYADHTVVGAVHGEVTRIEAGRLIEFRQANRARTLSFVIRYEAASAGSVTRVSRTGQITTRGLLAWGHPLVVAATRWENRRTLRALRDKLDAGTH</sequence>
<dbReference type="Gene3D" id="3.30.530.20">
    <property type="match status" value="1"/>
</dbReference>
<dbReference type="Pfam" id="PF10604">
    <property type="entry name" value="Polyketide_cyc2"/>
    <property type="match status" value="1"/>
</dbReference>
<dbReference type="InterPro" id="IPR023393">
    <property type="entry name" value="START-like_dom_sf"/>
</dbReference>
<keyword evidence="2" id="KW-1185">Reference proteome</keyword>
<protein>
    <submittedName>
        <fullName evidence="1">SRPBCC family protein</fullName>
    </submittedName>
</protein>
<evidence type="ECO:0000313" key="1">
    <source>
        <dbReference type="EMBL" id="MEA5453891.1"/>
    </source>
</evidence>